<dbReference type="RefSeq" id="WP_210657483.1">
    <property type="nucleotide sequence ID" value="NZ_JAGKQQ010000001.1"/>
</dbReference>
<organism evidence="4 5">
    <name type="scientific">Gemmata palustris</name>
    <dbReference type="NCBI Taxonomy" id="2822762"/>
    <lineage>
        <taxon>Bacteria</taxon>
        <taxon>Pseudomonadati</taxon>
        <taxon>Planctomycetota</taxon>
        <taxon>Planctomycetia</taxon>
        <taxon>Gemmatales</taxon>
        <taxon>Gemmataceae</taxon>
        <taxon>Gemmata</taxon>
    </lineage>
</organism>
<dbReference type="PANTHER" id="PTHR43283">
    <property type="entry name" value="BETA-LACTAMASE-RELATED"/>
    <property type="match status" value="1"/>
</dbReference>
<dbReference type="InterPro" id="IPR012338">
    <property type="entry name" value="Beta-lactam/transpept-like"/>
</dbReference>
<feature type="chain" id="PRO_5045363965" evidence="2">
    <location>
        <begin position="21"/>
        <end position="385"/>
    </location>
</feature>
<dbReference type="Gene3D" id="3.40.710.10">
    <property type="entry name" value="DD-peptidase/beta-lactamase superfamily"/>
    <property type="match status" value="1"/>
</dbReference>
<evidence type="ECO:0000256" key="2">
    <source>
        <dbReference type="SAM" id="SignalP"/>
    </source>
</evidence>
<proteinExistence type="predicted"/>
<dbReference type="Proteomes" id="UP000676565">
    <property type="component" value="Unassembled WGS sequence"/>
</dbReference>
<evidence type="ECO:0000259" key="3">
    <source>
        <dbReference type="Pfam" id="PF00144"/>
    </source>
</evidence>
<keyword evidence="2" id="KW-0732">Signal</keyword>
<dbReference type="InterPro" id="IPR050789">
    <property type="entry name" value="Diverse_Enzym_Activities"/>
</dbReference>
<evidence type="ECO:0000313" key="4">
    <source>
        <dbReference type="EMBL" id="MBP3957945.1"/>
    </source>
</evidence>
<keyword evidence="5" id="KW-1185">Reference proteome</keyword>
<protein>
    <submittedName>
        <fullName evidence="4">Beta-lactamase family protein</fullName>
    </submittedName>
</protein>
<evidence type="ECO:0000256" key="1">
    <source>
        <dbReference type="ARBA" id="ARBA00022801"/>
    </source>
</evidence>
<name>A0ABS5BW99_9BACT</name>
<dbReference type="PANTHER" id="PTHR43283:SF11">
    <property type="entry name" value="BETA-LACTAMASE-RELATED DOMAIN-CONTAINING PROTEIN"/>
    <property type="match status" value="1"/>
</dbReference>
<sequence length="385" mass="41361">MFRVASTFLALFALPLVTRAADIDKDQLAKIDTAVESAISRGECPGAVVVVVHADTVAYRKAFGKRAVKPDEVAMTTDTVFDMASLTKPVATGTSVMLLIQQGKLKPEDLVSKHWPEFAANGKEKVTVEHLLLHTSGLTADNDLKDFANGRAKALEHIAGLKLEAPAGTRFKYSDVGFIVLGELVERIGGTPLDQFAKKHVFDPLKMTDTTFTPAEALKKRVAPTGLRDGKIILGEVHDPRAFKMNGVAGHAGLFSTVDDMVRYCRMLLRDGELDGTRVLDAKTVKLFTEPHALGVPVTKGGETKGSRSFGWDVDTAYSAPRGNLFKKGEGYGHTGFTGTSAWVDPGTKTAVIVLANRVHPDDKGNATPLRREVGTIVAAALGKK</sequence>
<feature type="signal peptide" evidence="2">
    <location>
        <begin position="1"/>
        <end position="20"/>
    </location>
</feature>
<feature type="domain" description="Beta-lactamase-related" evidence="3">
    <location>
        <begin position="34"/>
        <end position="373"/>
    </location>
</feature>
<gene>
    <name evidence="4" type="ORF">J8F10_22045</name>
</gene>
<dbReference type="EMBL" id="JAGKQQ010000001">
    <property type="protein sequence ID" value="MBP3957945.1"/>
    <property type="molecule type" value="Genomic_DNA"/>
</dbReference>
<evidence type="ECO:0000313" key="5">
    <source>
        <dbReference type="Proteomes" id="UP000676565"/>
    </source>
</evidence>
<dbReference type="Pfam" id="PF00144">
    <property type="entry name" value="Beta-lactamase"/>
    <property type="match status" value="1"/>
</dbReference>
<accession>A0ABS5BW99</accession>
<dbReference type="SUPFAM" id="SSF56601">
    <property type="entry name" value="beta-lactamase/transpeptidase-like"/>
    <property type="match status" value="1"/>
</dbReference>
<reference evidence="4 5" key="1">
    <citation type="submission" date="2021-04" db="EMBL/GenBank/DDBJ databases">
        <authorList>
            <person name="Ivanova A."/>
        </authorList>
    </citation>
    <scope>NUCLEOTIDE SEQUENCE [LARGE SCALE GENOMIC DNA]</scope>
    <source>
        <strain evidence="4 5">G18</strain>
    </source>
</reference>
<comment type="caution">
    <text evidence="4">The sequence shown here is derived from an EMBL/GenBank/DDBJ whole genome shotgun (WGS) entry which is preliminary data.</text>
</comment>
<dbReference type="InterPro" id="IPR001466">
    <property type="entry name" value="Beta-lactam-related"/>
</dbReference>
<keyword evidence="1" id="KW-0378">Hydrolase</keyword>